<protein>
    <submittedName>
        <fullName evidence="7">Methyl-viologen-reducing hydrogenase delta subunit</fullName>
    </submittedName>
</protein>
<dbReference type="GO" id="GO:0016491">
    <property type="term" value="F:oxidoreductase activity"/>
    <property type="evidence" value="ECO:0007669"/>
    <property type="project" value="UniProtKB-KW"/>
</dbReference>
<gene>
    <name evidence="7" type="ORF">HGMM_F35G12C15</name>
</gene>
<keyword evidence="4" id="KW-0411">Iron-sulfur</keyword>
<evidence type="ECO:0000256" key="2">
    <source>
        <dbReference type="ARBA" id="ARBA00023002"/>
    </source>
</evidence>
<keyword evidence="3" id="KW-0408">Iron</keyword>
<reference evidence="7" key="1">
    <citation type="journal article" date="2005" name="Environ. Microbiol.">
        <title>Genetic and functional properties of uncultivated thermophilic crenarchaeotes from a subsurface gold mine as revealed by analysis of genome fragments.</title>
        <authorList>
            <person name="Nunoura T."/>
            <person name="Hirayama H."/>
            <person name="Takami H."/>
            <person name="Oida H."/>
            <person name="Nishi S."/>
            <person name="Shimamura S."/>
            <person name="Suzuki Y."/>
            <person name="Inagaki F."/>
            <person name="Takai K."/>
            <person name="Nealson K.H."/>
            <person name="Horikoshi K."/>
        </authorList>
    </citation>
    <scope>NUCLEOTIDE SEQUENCE</scope>
</reference>
<evidence type="ECO:0000259" key="6">
    <source>
        <dbReference type="Pfam" id="PF02662"/>
    </source>
</evidence>
<evidence type="ECO:0000256" key="4">
    <source>
        <dbReference type="ARBA" id="ARBA00023014"/>
    </source>
</evidence>
<dbReference type="EMBL" id="AP011741">
    <property type="protein sequence ID" value="BAL56244.1"/>
    <property type="molecule type" value="Genomic_DNA"/>
</dbReference>
<evidence type="ECO:0000313" key="7">
    <source>
        <dbReference type="EMBL" id="BAL56244.1"/>
    </source>
</evidence>
<keyword evidence="1" id="KW-0479">Metal-binding</keyword>
<dbReference type="GO" id="GO:0051536">
    <property type="term" value="F:iron-sulfur cluster binding"/>
    <property type="evidence" value="ECO:0007669"/>
    <property type="project" value="UniProtKB-KW"/>
</dbReference>
<evidence type="ECO:0000256" key="1">
    <source>
        <dbReference type="ARBA" id="ARBA00022723"/>
    </source>
</evidence>
<keyword evidence="2" id="KW-0560">Oxidoreductase</keyword>
<organism evidence="7">
    <name type="scientific">uncultured Acetothermia bacterium</name>
    <dbReference type="NCBI Taxonomy" id="236499"/>
    <lineage>
        <taxon>Bacteria</taxon>
        <taxon>Candidatus Bipolaricaulota</taxon>
        <taxon>environmental samples</taxon>
    </lineage>
</organism>
<sequence length="155" mass="16965">MSEPKIVAFCCHYCAFAAADLAGVLRLKYPPNVHIIRLPCTGKLDALYILKAFEAGADGVMVAGCLEGSCHFISGNIRAKKRVLAMKSLLAKLGIEPERLEFFNLSSAQGDRFAQIAREMTARLRLDCTPSPAEAGEDKTHAQRAKCEGSCYDRR</sequence>
<evidence type="ECO:0000256" key="3">
    <source>
        <dbReference type="ARBA" id="ARBA00023004"/>
    </source>
</evidence>
<dbReference type="InterPro" id="IPR003813">
    <property type="entry name" value="MvhD/FlpD"/>
</dbReference>
<dbReference type="AlphaFoldDB" id="H5SJA8"/>
<accession>H5SJA8</accession>
<name>H5SJA8_9BACT</name>
<reference evidence="7" key="2">
    <citation type="journal article" date="2012" name="PLoS ONE">
        <title>A Deeply Branching Thermophilic Bacterium with an Ancient Acetyl-CoA Pathway Dominates a Subsurface Ecosystem.</title>
        <authorList>
            <person name="Takami H."/>
            <person name="Noguchi H."/>
            <person name="Takaki Y."/>
            <person name="Uchiyama I."/>
            <person name="Toyoda A."/>
            <person name="Nishi S."/>
            <person name="Chee G.-J."/>
            <person name="Arai W."/>
            <person name="Nunoura T."/>
            <person name="Itoh T."/>
            <person name="Hattori M."/>
            <person name="Takai K."/>
        </authorList>
    </citation>
    <scope>NUCLEOTIDE SEQUENCE</scope>
</reference>
<evidence type="ECO:0000256" key="5">
    <source>
        <dbReference type="SAM" id="MobiDB-lite"/>
    </source>
</evidence>
<feature type="region of interest" description="Disordered" evidence="5">
    <location>
        <begin position="132"/>
        <end position="155"/>
    </location>
</feature>
<proteinExistence type="predicted"/>
<feature type="domain" description="F420-non-reducing hydrogenase iron-sulfur subunit D" evidence="6">
    <location>
        <begin position="6"/>
        <end position="125"/>
    </location>
</feature>
<dbReference type="GO" id="GO:0046872">
    <property type="term" value="F:metal ion binding"/>
    <property type="evidence" value="ECO:0007669"/>
    <property type="project" value="UniProtKB-KW"/>
</dbReference>
<dbReference type="Pfam" id="PF02662">
    <property type="entry name" value="FlpD"/>
    <property type="match status" value="1"/>
</dbReference>
<feature type="compositionally biased region" description="Basic and acidic residues" evidence="5">
    <location>
        <begin position="136"/>
        <end position="155"/>
    </location>
</feature>